<dbReference type="CDD" id="cd06433">
    <property type="entry name" value="GT_2_WfgS_like"/>
    <property type="match status" value="1"/>
</dbReference>
<organism evidence="2 3">
    <name type="scientific">Neptunomonas qingdaonensis</name>
    <dbReference type="NCBI Taxonomy" id="1045558"/>
    <lineage>
        <taxon>Bacteria</taxon>
        <taxon>Pseudomonadati</taxon>
        <taxon>Pseudomonadota</taxon>
        <taxon>Gammaproteobacteria</taxon>
        <taxon>Oceanospirillales</taxon>
        <taxon>Oceanospirillaceae</taxon>
        <taxon>Neptunomonas</taxon>
    </lineage>
</organism>
<dbReference type="OrthoDB" id="396512at2"/>
<dbReference type="RefSeq" id="WP_090730533.1">
    <property type="nucleotide sequence ID" value="NZ_FOOU01000019.1"/>
</dbReference>
<proteinExistence type="predicted"/>
<evidence type="ECO:0000313" key="2">
    <source>
        <dbReference type="EMBL" id="SFG92219.1"/>
    </source>
</evidence>
<dbReference type="InterPro" id="IPR050834">
    <property type="entry name" value="Glycosyltransf_2"/>
</dbReference>
<dbReference type="EMBL" id="FOOU01000019">
    <property type="protein sequence ID" value="SFG92219.1"/>
    <property type="molecule type" value="Genomic_DNA"/>
</dbReference>
<accession>A0A1I2VUT6</accession>
<dbReference type="AlphaFoldDB" id="A0A1I2VUT6"/>
<name>A0A1I2VUT6_9GAMM</name>
<sequence>MSLSKPFVSIVIATYNAASTLKRAIDSVASQKFEYIELIIIDGGSTDETASIVNNKSKGIVDYFVSEPDSGIHEAWNKGVKASNGEWIYFLGADDCLKDENVIQRFYNEQKNKTGKLFYATVQMKDKEWLDLDLVGKPWGEVNQIFATAENCVPHQSVFHHIELFNKYGFFDQSLKIAGDYDFLFRCYINGIVPQFIEDFIVADMQDGGVSNDKRSRLTTYREFGFVRKKYGARVYTRRYIVLLLKGYFWLVFPRVI</sequence>
<feature type="domain" description="Glycosyltransferase 2-like" evidence="1">
    <location>
        <begin position="9"/>
        <end position="129"/>
    </location>
</feature>
<dbReference type="PANTHER" id="PTHR43685">
    <property type="entry name" value="GLYCOSYLTRANSFERASE"/>
    <property type="match status" value="1"/>
</dbReference>
<dbReference type="Proteomes" id="UP000198623">
    <property type="component" value="Unassembled WGS sequence"/>
</dbReference>
<dbReference type="SUPFAM" id="SSF53448">
    <property type="entry name" value="Nucleotide-diphospho-sugar transferases"/>
    <property type="match status" value="1"/>
</dbReference>
<gene>
    <name evidence="2" type="ORF">SAMN05216175_11926</name>
</gene>
<evidence type="ECO:0000259" key="1">
    <source>
        <dbReference type="Pfam" id="PF00535"/>
    </source>
</evidence>
<dbReference type="Pfam" id="PF00535">
    <property type="entry name" value="Glycos_transf_2"/>
    <property type="match status" value="1"/>
</dbReference>
<protein>
    <submittedName>
        <fullName evidence="2">Glycosyltransferase involved in cell wall bisynthesis</fullName>
    </submittedName>
</protein>
<dbReference type="InterPro" id="IPR001173">
    <property type="entry name" value="Glyco_trans_2-like"/>
</dbReference>
<keyword evidence="2" id="KW-0808">Transferase</keyword>
<dbReference type="PANTHER" id="PTHR43685:SF11">
    <property type="entry name" value="GLYCOSYLTRANSFERASE TAGX-RELATED"/>
    <property type="match status" value="1"/>
</dbReference>
<keyword evidence="3" id="KW-1185">Reference proteome</keyword>
<dbReference type="GO" id="GO:0016740">
    <property type="term" value="F:transferase activity"/>
    <property type="evidence" value="ECO:0007669"/>
    <property type="project" value="UniProtKB-KW"/>
</dbReference>
<dbReference type="InterPro" id="IPR029044">
    <property type="entry name" value="Nucleotide-diphossugar_trans"/>
</dbReference>
<dbReference type="STRING" id="1045558.SAMN05216175_11926"/>
<reference evidence="3" key="1">
    <citation type="submission" date="2016-10" db="EMBL/GenBank/DDBJ databases">
        <authorList>
            <person name="Varghese N."/>
            <person name="Submissions S."/>
        </authorList>
    </citation>
    <scope>NUCLEOTIDE SEQUENCE [LARGE SCALE GENOMIC DNA]</scope>
    <source>
        <strain evidence="3">CGMCC 1.10971</strain>
    </source>
</reference>
<evidence type="ECO:0000313" key="3">
    <source>
        <dbReference type="Proteomes" id="UP000198623"/>
    </source>
</evidence>
<dbReference type="Gene3D" id="3.90.550.10">
    <property type="entry name" value="Spore Coat Polysaccharide Biosynthesis Protein SpsA, Chain A"/>
    <property type="match status" value="1"/>
</dbReference>